<feature type="transmembrane region" description="Helical" evidence="1">
    <location>
        <begin position="119"/>
        <end position="144"/>
    </location>
</feature>
<keyword evidence="1" id="KW-0812">Transmembrane</keyword>
<evidence type="ECO:0000313" key="2">
    <source>
        <dbReference type="EMBL" id="GAA6114617.1"/>
    </source>
</evidence>
<evidence type="ECO:0000313" key="3">
    <source>
        <dbReference type="Proteomes" id="UP001438112"/>
    </source>
</evidence>
<proteinExistence type="predicted"/>
<dbReference type="Gene3D" id="1.10.1760.20">
    <property type="match status" value="1"/>
</dbReference>
<dbReference type="EMBL" id="BAABVV010000036">
    <property type="protein sequence ID" value="GAA6114617.1"/>
    <property type="molecule type" value="Genomic_DNA"/>
</dbReference>
<keyword evidence="3" id="KW-1185">Reference proteome</keyword>
<feature type="transmembrane region" description="Helical" evidence="1">
    <location>
        <begin position="81"/>
        <end position="107"/>
    </location>
</feature>
<evidence type="ECO:0000256" key="1">
    <source>
        <dbReference type="SAM" id="Phobius"/>
    </source>
</evidence>
<feature type="transmembrane region" description="Helical" evidence="1">
    <location>
        <begin position="32"/>
        <end position="53"/>
    </location>
</feature>
<name>A0ABP9ZIJ1_9LACO</name>
<dbReference type="InterPro" id="IPR024529">
    <property type="entry name" value="ECF_trnsprt_substrate-spec"/>
</dbReference>
<keyword evidence="1" id="KW-1133">Transmembrane helix</keyword>
<keyword evidence="1" id="KW-0472">Membrane</keyword>
<accession>A0ABP9ZIJ1</accession>
<organism evidence="2 3">
    <name type="scientific">Apilactobacillus apinorum</name>
    <dbReference type="NCBI Taxonomy" id="1218495"/>
    <lineage>
        <taxon>Bacteria</taxon>
        <taxon>Bacillati</taxon>
        <taxon>Bacillota</taxon>
        <taxon>Bacilli</taxon>
        <taxon>Lactobacillales</taxon>
        <taxon>Lactobacillaceae</taxon>
        <taxon>Apilactobacillus</taxon>
    </lineage>
</organism>
<comment type="caution">
    <text evidence="2">The sequence shown here is derived from an EMBL/GenBank/DDBJ whole genome shotgun (WGS) entry which is preliminary data.</text>
</comment>
<gene>
    <name evidence="2" type="ORF">AP20H10_09800</name>
</gene>
<dbReference type="Pfam" id="PF12822">
    <property type="entry name" value="ECF_trnsprt"/>
    <property type="match status" value="1"/>
</dbReference>
<reference evidence="2 3" key="1">
    <citation type="submission" date="2024-03" db="EMBL/GenBank/DDBJ databases">
        <title>Inconsistent identification of Apilactobacillus kunkeei-related strains obtained by well-developed overall genome related indices.</title>
        <authorList>
            <person name="Maeno S."/>
            <person name="Endo A."/>
        </authorList>
    </citation>
    <scope>NUCLEOTIDE SEQUENCE [LARGE SCALE GENOMIC DNA]</scope>
    <source>
        <strain evidence="2 3">20H-10</strain>
    </source>
</reference>
<sequence>MTIRNKVYRMNILAIFIAIIIVQTSIPGLGNIPVGPLSVTIIPITIALAAVLLGTKSGALVGGIWGLITFLRAFWWPTSPIAIYVFTNPLVSILPRILVGLVAGLIFNHFYDPEKRSRLLLAATGFFSALVNTIVLLTLIYLFYRGHAFELYHIDVKELLPYLIFVAATNGLIEAALSASLVPIIGSSLLKLKKKASTIK</sequence>
<feature type="transmembrane region" description="Helical" evidence="1">
    <location>
        <begin position="58"/>
        <end position="75"/>
    </location>
</feature>
<feature type="transmembrane region" description="Helical" evidence="1">
    <location>
        <begin position="164"/>
        <end position="190"/>
    </location>
</feature>
<protein>
    <submittedName>
        <fullName evidence="2">ECF transporter S component</fullName>
    </submittedName>
</protein>
<feature type="transmembrane region" description="Helical" evidence="1">
    <location>
        <begin position="7"/>
        <end position="26"/>
    </location>
</feature>
<dbReference type="Proteomes" id="UP001438112">
    <property type="component" value="Unassembled WGS sequence"/>
</dbReference>